<name>A0ABP9FTV7_9MICC</name>
<evidence type="ECO:0000313" key="2">
    <source>
        <dbReference type="Proteomes" id="UP001500368"/>
    </source>
</evidence>
<keyword evidence="2" id="KW-1185">Reference proteome</keyword>
<protein>
    <submittedName>
        <fullName evidence="1">Uncharacterized protein</fullName>
    </submittedName>
</protein>
<dbReference type="RefSeq" id="WP_345476819.1">
    <property type="nucleotide sequence ID" value="NZ_BAABLW010000005.1"/>
</dbReference>
<proteinExistence type="predicted"/>
<dbReference type="Proteomes" id="UP001500368">
    <property type="component" value="Unassembled WGS sequence"/>
</dbReference>
<sequence>MATLEQLQAEAAELYRWPVERAAHVRKGTINAEQVEQATEAHWQSIRHFLAPHWDNLSDHQKQELRDHMCAAFRAAGFYLEE</sequence>
<accession>A0ABP9FTV7</accession>
<reference evidence="2" key="1">
    <citation type="journal article" date="2019" name="Int. J. Syst. Evol. Microbiol.">
        <title>The Global Catalogue of Microorganisms (GCM) 10K type strain sequencing project: providing services to taxonomists for standard genome sequencing and annotation.</title>
        <authorList>
            <consortium name="The Broad Institute Genomics Platform"/>
            <consortium name="The Broad Institute Genome Sequencing Center for Infectious Disease"/>
            <person name="Wu L."/>
            <person name="Ma J."/>
        </authorList>
    </citation>
    <scope>NUCLEOTIDE SEQUENCE [LARGE SCALE GENOMIC DNA]</scope>
    <source>
        <strain evidence="2">JCM 19129</strain>
    </source>
</reference>
<comment type="caution">
    <text evidence="1">The sequence shown here is derived from an EMBL/GenBank/DDBJ whole genome shotgun (WGS) entry which is preliminary data.</text>
</comment>
<evidence type="ECO:0000313" key="1">
    <source>
        <dbReference type="EMBL" id="GAA4915663.1"/>
    </source>
</evidence>
<organism evidence="1 2">
    <name type="scientific">Nesterenkonia rhizosphaerae</name>
    <dbReference type="NCBI Taxonomy" id="1348272"/>
    <lineage>
        <taxon>Bacteria</taxon>
        <taxon>Bacillati</taxon>
        <taxon>Actinomycetota</taxon>
        <taxon>Actinomycetes</taxon>
        <taxon>Micrococcales</taxon>
        <taxon>Micrococcaceae</taxon>
        <taxon>Nesterenkonia</taxon>
    </lineage>
</organism>
<dbReference type="EMBL" id="BAABLW010000005">
    <property type="protein sequence ID" value="GAA4915663.1"/>
    <property type="molecule type" value="Genomic_DNA"/>
</dbReference>
<gene>
    <name evidence="1" type="ORF">GCM10025790_08330</name>
</gene>